<dbReference type="GO" id="GO:0046872">
    <property type="term" value="F:metal ion binding"/>
    <property type="evidence" value="ECO:0007669"/>
    <property type="project" value="InterPro"/>
</dbReference>
<dbReference type="Pfam" id="PF00675">
    <property type="entry name" value="Peptidase_M16"/>
    <property type="match status" value="1"/>
</dbReference>
<gene>
    <name evidence="5" type="primary">ptrA</name>
    <name evidence="5" type="ORF">EUAN_18840</name>
</gene>
<accession>A0A1S1V5L1</accession>
<dbReference type="GO" id="GO:0006508">
    <property type="term" value="P:proteolysis"/>
    <property type="evidence" value="ECO:0007669"/>
    <property type="project" value="UniProtKB-KW"/>
</dbReference>
<dbReference type="OrthoDB" id="9811314at2"/>
<feature type="domain" description="Peptidase M16 N-terminal" evidence="3">
    <location>
        <begin position="18"/>
        <end position="133"/>
    </location>
</feature>
<dbReference type="InterPro" id="IPR011765">
    <property type="entry name" value="Pept_M16_N"/>
</dbReference>
<evidence type="ECO:0000256" key="2">
    <source>
        <dbReference type="RuleBase" id="RU004447"/>
    </source>
</evidence>
<dbReference type="Proteomes" id="UP000180254">
    <property type="component" value="Unassembled WGS sequence"/>
</dbReference>
<dbReference type="AlphaFoldDB" id="A0A1S1V5L1"/>
<dbReference type="InterPro" id="IPR001431">
    <property type="entry name" value="Pept_M16_Zn_BS"/>
</dbReference>
<evidence type="ECO:0000259" key="3">
    <source>
        <dbReference type="Pfam" id="PF00675"/>
    </source>
</evidence>
<dbReference type="Pfam" id="PF05193">
    <property type="entry name" value="Peptidase_M16_C"/>
    <property type="match status" value="1"/>
</dbReference>
<evidence type="ECO:0000313" key="6">
    <source>
        <dbReference type="Proteomes" id="UP000180254"/>
    </source>
</evidence>
<organism evidence="5 6">
    <name type="scientific">Andreesenia angusta</name>
    <dbReference type="NCBI Taxonomy" id="39480"/>
    <lineage>
        <taxon>Bacteria</taxon>
        <taxon>Bacillati</taxon>
        <taxon>Bacillota</taxon>
        <taxon>Tissierellia</taxon>
        <taxon>Tissierellales</taxon>
        <taxon>Gottschalkiaceae</taxon>
        <taxon>Andreesenia</taxon>
    </lineage>
</organism>
<dbReference type="InterPro" id="IPR050361">
    <property type="entry name" value="MPP/UQCRC_Complex"/>
</dbReference>
<dbReference type="InterPro" id="IPR011249">
    <property type="entry name" value="Metalloenz_LuxS/M16"/>
</dbReference>
<dbReference type="PANTHER" id="PTHR11851">
    <property type="entry name" value="METALLOPROTEASE"/>
    <property type="match status" value="1"/>
</dbReference>
<dbReference type="InterPro" id="IPR007863">
    <property type="entry name" value="Peptidase_M16_C"/>
</dbReference>
<feature type="domain" description="Peptidase M16 C-terminal" evidence="4">
    <location>
        <begin position="171"/>
        <end position="331"/>
    </location>
</feature>
<dbReference type="GO" id="GO:0004222">
    <property type="term" value="F:metalloendopeptidase activity"/>
    <property type="evidence" value="ECO:0007669"/>
    <property type="project" value="UniProtKB-EC"/>
</dbReference>
<name>A0A1S1V5L1_9FIRM</name>
<dbReference type="Gene3D" id="3.30.830.10">
    <property type="entry name" value="Metalloenzyme, LuxS/M16 peptidase-like"/>
    <property type="match status" value="2"/>
</dbReference>
<keyword evidence="6" id="KW-1185">Reference proteome</keyword>
<dbReference type="STRING" id="39480.EUAN_18840"/>
<dbReference type="SUPFAM" id="SSF63411">
    <property type="entry name" value="LuxS/MPP-like metallohydrolase"/>
    <property type="match status" value="2"/>
</dbReference>
<sequence length="413" mass="47339">MGRYFDSMETVLKNGLKVVTIKNGELIFSSQLGVKVGSMYEREDEKGLSHLIEHMLFKGTEKRSNFDINSDIEERGGSYTAYTTYSDTIYGITGLSEELEPSLDIISDITTHPTFPVEEFEKEKSVIISEIRSGLDDLENYSYSLAHRLAFDKSFLKWDIAGNEKLLRGYTIDQVRDFYRRYYRPNNAVLTVVSPYDHGEVVELAENYFGSWEASEVEELKIEDEANRAIEGIKHKKDIEQSTIIYMYTFYELTRREEIALEILNYRLGESPNSILFKELREDLGLTYEVYSDMDASDHVKLLNIYTSLHAEDVETARGRIDAIIDGLKDGHLIEDRNIEIMKKVIKTAIASTMIDPESLCNYVLGQLVSNKNLHAFEEDLETLNSITKEEIIAVARKVLEDPTVQIVYNEGD</sequence>
<evidence type="ECO:0000256" key="1">
    <source>
        <dbReference type="ARBA" id="ARBA00007261"/>
    </source>
</evidence>
<protein>
    <submittedName>
        <fullName evidence="5">Protease 3</fullName>
        <ecNumber evidence="5">3.4.24.55</ecNumber>
    </submittedName>
</protein>
<evidence type="ECO:0000313" key="5">
    <source>
        <dbReference type="EMBL" id="OHW61705.1"/>
    </source>
</evidence>
<dbReference type="PROSITE" id="PS00143">
    <property type="entry name" value="INSULINASE"/>
    <property type="match status" value="1"/>
</dbReference>
<dbReference type="EC" id="3.4.24.55" evidence="5"/>
<keyword evidence="5" id="KW-0645">Protease</keyword>
<reference evidence="5 6" key="1">
    <citation type="submission" date="2016-09" db="EMBL/GenBank/DDBJ databases">
        <title>Genome sequence of Eubacterium angustum.</title>
        <authorList>
            <person name="Poehlein A."/>
            <person name="Daniel R."/>
        </authorList>
    </citation>
    <scope>NUCLEOTIDE SEQUENCE [LARGE SCALE GENOMIC DNA]</scope>
    <source>
        <strain evidence="5 6">DSM 1989</strain>
    </source>
</reference>
<proteinExistence type="inferred from homology"/>
<evidence type="ECO:0000259" key="4">
    <source>
        <dbReference type="Pfam" id="PF05193"/>
    </source>
</evidence>
<dbReference type="RefSeq" id="WP_071063952.1">
    <property type="nucleotide sequence ID" value="NZ_MKIE01000008.1"/>
</dbReference>
<comment type="similarity">
    <text evidence="1 2">Belongs to the peptidase M16 family.</text>
</comment>
<dbReference type="EMBL" id="MKIE01000008">
    <property type="protein sequence ID" value="OHW61705.1"/>
    <property type="molecule type" value="Genomic_DNA"/>
</dbReference>
<comment type="caution">
    <text evidence="5">The sequence shown here is derived from an EMBL/GenBank/DDBJ whole genome shotgun (WGS) entry which is preliminary data.</text>
</comment>
<keyword evidence="5" id="KW-0378">Hydrolase</keyword>
<dbReference type="PANTHER" id="PTHR11851:SF49">
    <property type="entry name" value="MITOCHONDRIAL-PROCESSING PEPTIDASE SUBUNIT ALPHA"/>
    <property type="match status" value="1"/>
</dbReference>